<dbReference type="InterPro" id="IPR000866">
    <property type="entry name" value="AhpC/TSA"/>
</dbReference>
<organism evidence="3 4">
    <name type="scientific">Siminovitchia thermophila</name>
    <dbReference type="NCBI Taxonomy" id="1245522"/>
    <lineage>
        <taxon>Bacteria</taxon>
        <taxon>Bacillati</taxon>
        <taxon>Bacillota</taxon>
        <taxon>Bacilli</taxon>
        <taxon>Bacillales</taxon>
        <taxon>Bacillaceae</taxon>
        <taxon>Siminovitchia</taxon>
    </lineage>
</organism>
<evidence type="ECO:0000313" key="4">
    <source>
        <dbReference type="Proteomes" id="UP000823485"/>
    </source>
</evidence>
<dbReference type="EMBL" id="JAFBFH010000013">
    <property type="protein sequence ID" value="MBM7715272.1"/>
    <property type="molecule type" value="Genomic_DNA"/>
</dbReference>
<dbReference type="Gene3D" id="3.40.30.10">
    <property type="entry name" value="Glutaredoxin"/>
    <property type="match status" value="1"/>
</dbReference>
<dbReference type="InterPro" id="IPR017937">
    <property type="entry name" value="Thioredoxin_CS"/>
</dbReference>
<dbReference type="PANTHER" id="PTHR42852">
    <property type="entry name" value="THIOL:DISULFIDE INTERCHANGE PROTEIN DSBE"/>
    <property type="match status" value="1"/>
</dbReference>
<dbReference type="InterPro" id="IPR050553">
    <property type="entry name" value="Thioredoxin_ResA/DsbE_sf"/>
</dbReference>
<gene>
    <name evidence="3" type="ORF">JOC94_002259</name>
</gene>
<dbReference type="PROSITE" id="PS51352">
    <property type="entry name" value="THIOREDOXIN_2"/>
    <property type="match status" value="1"/>
</dbReference>
<evidence type="ECO:0000256" key="1">
    <source>
        <dbReference type="ARBA" id="ARBA00023157"/>
    </source>
</evidence>
<dbReference type="RefSeq" id="WP_077110735.1">
    <property type="nucleotide sequence ID" value="NZ_JAFBFH010000013.1"/>
</dbReference>
<dbReference type="Pfam" id="PF00578">
    <property type="entry name" value="AhpC-TSA"/>
    <property type="match status" value="1"/>
</dbReference>
<dbReference type="SUPFAM" id="SSF52833">
    <property type="entry name" value="Thioredoxin-like"/>
    <property type="match status" value="1"/>
</dbReference>
<keyword evidence="4" id="KW-1185">Reference proteome</keyword>
<dbReference type="InterPro" id="IPR013766">
    <property type="entry name" value="Thioredoxin_domain"/>
</dbReference>
<proteinExistence type="predicted"/>
<comment type="caution">
    <text evidence="3">The sequence shown here is derived from an EMBL/GenBank/DDBJ whole genome shotgun (WGS) entry which is preliminary data.</text>
</comment>
<name>A0ABS2R6I6_9BACI</name>
<accession>A0ABS2R6I6</accession>
<evidence type="ECO:0000313" key="3">
    <source>
        <dbReference type="EMBL" id="MBM7715272.1"/>
    </source>
</evidence>
<feature type="domain" description="Thioredoxin" evidence="2">
    <location>
        <begin position="39"/>
        <end position="180"/>
    </location>
</feature>
<dbReference type="PROSITE" id="PS00194">
    <property type="entry name" value="THIOREDOXIN_1"/>
    <property type="match status" value="1"/>
</dbReference>
<dbReference type="InterPro" id="IPR036249">
    <property type="entry name" value="Thioredoxin-like_sf"/>
</dbReference>
<reference evidence="3 4" key="1">
    <citation type="submission" date="2021-01" db="EMBL/GenBank/DDBJ databases">
        <title>Genomic Encyclopedia of Type Strains, Phase IV (KMG-IV): sequencing the most valuable type-strain genomes for metagenomic binning, comparative biology and taxonomic classification.</title>
        <authorList>
            <person name="Goeker M."/>
        </authorList>
    </citation>
    <scope>NUCLEOTIDE SEQUENCE [LARGE SCALE GENOMIC DNA]</scope>
    <source>
        <strain evidence="3 4">DSM 105453</strain>
    </source>
</reference>
<protein>
    <submittedName>
        <fullName evidence="3">Peroxiredoxin</fullName>
    </submittedName>
</protein>
<keyword evidence="1" id="KW-1015">Disulfide bond</keyword>
<dbReference type="CDD" id="cd02966">
    <property type="entry name" value="TlpA_like_family"/>
    <property type="match status" value="1"/>
</dbReference>
<sequence length="180" mass="20594">MKEKMIMSLIMFSIGLFLIGHFSEDREKQTSTAPEGVGHLPGQRAPDFRLKTDGGEELSLADLKGKHVFINFWASWCPPCRAEMPHIQNFFEENKEENIALLSVNLLHLEKNKEAVRTFSKQNELSFPIVFDETGEVSNTYQAQTIPTSYVVDKEGVIRHKIVGPVSKERLRRIFTELDE</sequence>
<dbReference type="Proteomes" id="UP000823485">
    <property type="component" value="Unassembled WGS sequence"/>
</dbReference>
<dbReference type="PANTHER" id="PTHR42852:SF17">
    <property type="entry name" value="THIOREDOXIN-LIKE PROTEIN HI_1115"/>
    <property type="match status" value="1"/>
</dbReference>
<evidence type="ECO:0000259" key="2">
    <source>
        <dbReference type="PROSITE" id="PS51352"/>
    </source>
</evidence>